<dbReference type="RefSeq" id="WP_119664456.1">
    <property type="nucleotide sequence ID" value="NZ_QXJK01000003.1"/>
</dbReference>
<evidence type="ECO:0000313" key="3">
    <source>
        <dbReference type="EMBL" id="RIX35631.1"/>
    </source>
</evidence>
<proteinExistence type="predicted"/>
<feature type="domain" description="Acyl-CoA thioesterase-like C-terminal" evidence="2">
    <location>
        <begin position="143"/>
        <end position="280"/>
    </location>
</feature>
<organism evidence="3 4">
    <name type="scientific">Corynebacterium falsenii</name>
    <dbReference type="NCBI Taxonomy" id="108486"/>
    <lineage>
        <taxon>Bacteria</taxon>
        <taxon>Bacillati</taxon>
        <taxon>Actinomycetota</taxon>
        <taxon>Actinomycetes</taxon>
        <taxon>Mycobacteriales</taxon>
        <taxon>Corynebacteriaceae</taxon>
        <taxon>Corynebacterium</taxon>
    </lineage>
</organism>
<gene>
    <name evidence="3" type="ORF">D3M95_03715</name>
</gene>
<dbReference type="OrthoDB" id="1413770at2"/>
<dbReference type="SUPFAM" id="SSF54637">
    <property type="entry name" value="Thioesterase/thiol ester dehydrase-isomerase"/>
    <property type="match status" value="2"/>
</dbReference>
<dbReference type="STRING" id="1451189.CFAL_05365"/>
<dbReference type="Pfam" id="PF20789">
    <property type="entry name" value="4HBT_3C"/>
    <property type="match status" value="1"/>
</dbReference>
<accession>A0A418Q808</accession>
<reference evidence="3 4" key="1">
    <citation type="submission" date="2018-09" db="EMBL/GenBank/DDBJ databases">
        <title>Optimization and identification of Corynebacterium falsenii FN1-14 from fish paste.</title>
        <authorList>
            <person name="Daroonpunt R."/>
            <person name="Tanasupawat S."/>
        </authorList>
    </citation>
    <scope>NUCLEOTIDE SEQUENCE [LARGE SCALE GENOMIC DNA]</scope>
    <source>
        <strain evidence="3 4">FN1-14</strain>
    </source>
</reference>
<sequence length="285" mass="31456">MTATPPTDNAYFIANGSHDADGLTYRDYQPTKHTESPWGEGFQHGSPPAALVATVLEDGARDNGLDLNAGRFSRMTVEILGAVPLTELRTRAQVIRPGKRISLLEAVVEDESGREYIRGTGWWIKGSDSASIERGVGEDMPGPEGATSADDFLGRWSSGYIDSIEVTRAPLSDQQLAIKKNRNRNIYWSRTDLPVVAGREDSPWMRVMKTVDIANGLNNILDTDEWTYMNVDTTVYLHRPMRGEWLGLNAEANYGADGIGTTVTRIYDEHGPIGSCNQGLILNRR</sequence>
<dbReference type="AlphaFoldDB" id="A0A418Q808"/>
<dbReference type="Proteomes" id="UP000285278">
    <property type="component" value="Unassembled WGS sequence"/>
</dbReference>
<dbReference type="EMBL" id="QXJK01000003">
    <property type="protein sequence ID" value="RIX35631.1"/>
    <property type="molecule type" value="Genomic_DNA"/>
</dbReference>
<evidence type="ECO:0000259" key="1">
    <source>
        <dbReference type="Pfam" id="PF13622"/>
    </source>
</evidence>
<protein>
    <submittedName>
        <fullName evidence="3">Thioesterase family protein</fullName>
    </submittedName>
</protein>
<dbReference type="InterPro" id="IPR029069">
    <property type="entry name" value="HotDog_dom_sf"/>
</dbReference>
<evidence type="ECO:0000313" key="4">
    <source>
        <dbReference type="Proteomes" id="UP000285278"/>
    </source>
</evidence>
<name>A0A418Q808_9CORY</name>
<dbReference type="Pfam" id="PF13622">
    <property type="entry name" value="4HBT_3"/>
    <property type="match status" value="1"/>
</dbReference>
<dbReference type="Gene3D" id="3.10.129.10">
    <property type="entry name" value="Hotdog Thioesterase"/>
    <property type="match status" value="1"/>
</dbReference>
<comment type="caution">
    <text evidence="3">The sequence shown here is derived from an EMBL/GenBank/DDBJ whole genome shotgun (WGS) entry which is preliminary data.</text>
</comment>
<dbReference type="InterPro" id="IPR049450">
    <property type="entry name" value="ACOT8-like_C"/>
</dbReference>
<dbReference type="InterPro" id="IPR049449">
    <property type="entry name" value="TesB_ACOT8-like_N"/>
</dbReference>
<keyword evidence="4" id="KW-1185">Reference proteome</keyword>
<evidence type="ECO:0000259" key="2">
    <source>
        <dbReference type="Pfam" id="PF20789"/>
    </source>
</evidence>
<feature type="domain" description="Acyl-CoA thioesterase-like N-terminal HotDog" evidence="1">
    <location>
        <begin position="35"/>
        <end position="123"/>
    </location>
</feature>